<dbReference type="PANTHER" id="PTHR43433">
    <property type="entry name" value="HYDROLASE, ALPHA/BETA FOLD FAMILY PROTEIN"/>
    <property type="match status" value="1"/>
</dbReference>
<dbReference type="InterPro" id="IPR029058">
    <property type="entry name" value="AB_hydrolase_fold"/>
</dbReference>
<organism evidence="3 4">
    <name type="scientific">Rhodococcoides kyotonense</name>
    <dbReference type="NCBI Taxonomy" id="398843"/>
    <lineage>
        <taxon>Bacteria</taxon>
        <taxon>Bacillati</taxon>
        <taxon>Actinomycetota</taxon>
        <taxon>Actinomycetes</taxon>
        <taxon>Mycobacteriales</taxon>
        <taxon>Nocardiaceae</taxon>
        <taxon>Rhodococcoides</taxon>
    </lineage>
</organism>
<reference evidence="4" key="1">
    <citation type="submission" date="2017-06" db="EMBL/GenBank/DDBJ databases">
        <authorList>
            <person name="Varghese N."/>
            <person name="Submissions S."/>
        </authorList>
    </citation>
    <scope>NUCLEOTIDE SEQUENCE [LARGE SCALE GENOMIC DNA]</scope>
    <source>
        <strain evidence="4">JCM 23211</strain>
    </source>
</reference>
<dbReference type="Proteomes" id="UP000198327">
    <property type="component" value="Unassembled WGS sequence"/>
</dbReference>
<name>A0A239L6H2_9NOCA</name>
<dbReference type="OrthoDB" id="495620at2"/>
<sequence>MSTVHANGAETYHEIHGDGEPVLLLHGGFCSLEVMRPQLNSLSRRFRVHAPERPGHGRTADAEGPMSYAKNVADTLAYMDEVGLRDAHVVGFSDGAIIGLLMALDHPDRIRSLVAVSVNLHPSGFVGENSDNWPGDNSDPADHYREHHARLSPDGPDRAQTVLDKLQHLWTTEPDIDPARLAEVRIPALIMAGDRDVIRADHTRTIATSLPRGQMCIVPGAGHDVLETRPELANMVIEQFISDISGTRAAD</sequence>
<proteinExistence type="predicted"/>
<evidence type="ECO:0000256" key="1">
    <source>
        <dbReference type="SAM" id="MobiDB-lite"/>
    </source>
</evidence>
<keyword evidence="4" id="KW-1185">Reference proteome</keyword>
<dbReference type="EMBL" id="FZOW01000012">
    <property type="protein sequence ID" value="SNT25518.1"/>
    <property type="molecule type" value="Genomic_DNA"/>
</dbReference>
<protein>
    <submittedName>
        <fullName evidence="3">Pimeloyl-ACP methyl ester carboxylesterase</fullName>
    </submittedName>
</protein>
<gene>
    <name evidence="3" type="ORF">SAMN05421642_11242</name>
</gene>
<accession>A0A239L6H2</accession>
<dbReference type="SUPFAM" id="SSF53474">
    <property type="entry name" value="alpha/beta-Hydrolases"/>
    <property type="match status" value="1"/>
</dbReference>
<dbReference type="Pfam" id="PF12697">
    <property type="entry name" value="Abhydrolase_6"/>
    <property type="match status" value="1"/>
</dbReference>
<feature type="compositionally biased region" description="Basic and acidic residues" evidence="1">
    <location>
        <begin position="140"/>
        <end position="157"/>
    </location>
</feature>
<feature type="region of interest" description="Disordered" evidence="1">
    <location>
        <begin position="129"/>
        <end position="158"/>
    </location>
</feature>
<dbReference type="GO" id="GO:0003824">
    <property type="term" value="F:catalytic activity"/>
    <property type="evidence" value="ECO:0007669"/>
    <property type="project" value="UniProtKB-ARBA"/>
</dbReference>
<evidence type="ECO:0000313" key="3">
    <source>
        <dbReference type="EMBL" id="SNT25518.1"/>
    </source>
</evidence>
<dbReference type="Gene3D" id="3.40.50.1820">
    <property type="entry name" value="alpha/beta hydrolase"/>
    <property type="match status" value="1"/>
</dbReference>
<dbReference type="RefSeq" id="WP_089249312.1">
    <property type="nucleotide sequence ID" value="NZ_FZOW01000012.1"/>
</dbReference>
<evidence type="ECO:0000313" key="4">
    <source>
        <dbReference type="Proteomes" id="UP000198327"/>
    </source>
</evidence>
<dbReference type="PANTHER" id="PTHR43433:SF4">
    <property type="entry name" value="NON-HEME CHLOROPEROXIDASE-RELATED"/>
    <property type="match status" value="1"/>
</dbReference>
<dbReference type="AlphaFoldDB" id="A0A239L6H2"/>
<feature type="domain" description="AB hydrolase-1" evidence="2">
    <location>
        <begin position="22"/>
        <end position="231"/>
    </location>
</feature>
<dbReference type="InterPro" id="IPR000073">
    <property type="entry name" value="AB_hydrolase_1"/>
</dbReference>
<evidence type="ECO:0000259" key="2">
    <source>
        <dbReference type="Pfam" id="PF12697"/>
    </source>
</evidence>
<dbReference type="PRINTS" id="PR00111">
    <property type="entry name" value="ABHYDROLASE"/>
</dbReference>
<dbReference type="InterPro" id="IPR050471">
    <property type="entry name" value="AB_hydrolase"/>
</dbReference>